<accession>A0A031LUB0</accession>
<dbReference type="RefSeq" id="WP_048098564.1">
    <property type="nucleotide sequence ID" value="NZ_JFZT01000015.1"/>
</dbReference>
<reference evidence="1 2" key="1">
    <citation type="submission" date="2014-03" db="EMBL/GenBank/DDBJ databases">
        <title>Draft genome sequence of the novel thermoacidophilic archaea Acidianus copahuensis ALE1 strain, isolated from Copahue volcanic area in Neuquen Argentina.</title>
        <authorList>
            <person name="Urbieta M.S."/>
            <person name="Rascovan N."/>
            <person name="Castro C."/>
            <person name="Revale S."/>
            <person name="Giaveno M.A."/>
            <person name="Vazquez M.P."/>
            <person name="Donati E.R."/>
        </authorList>
    </citation>
    <scope>NUCLEOTIDE SEQUENCE [LARGE SCALE GENOMIC DNA]</scope>
    <source>
        <strain evidence="1 2">ALE1</strain>
    </source>
</reference>
<dbReference type="Proteomes" id="UP000024332">
    <property type="component" value="Unassembled WGS sequence"/>
</dbReference>
<gene>
    <name evidence="1" type="ORF">CM19_01030</name>
</gene>
<keyword evidence="2" id="KW-1185">Reference proteome</keyword>
<evidence type="ECO:0000313" key="1">
    <source>
        <dbReference type="EMBL" id="EZQ11411.1"/>
    </source>
</evidence>
<comment type="caution">
    <text evidence="1">The sequence shown here is derived from an EMBL/GenBank/DDBJ whole genome shotgun (WGS) entry which is preliminary data.</text>
</comment>
<proteinExistence type="predicted"/>
<evidence type="ECO:0000313" key="2">
    <source>
        <dbReference type="Proteomes" id="UP000024332"/>
    </source>
</evidence>
<dbReference type="AlphaFoldDB" id="A0A031LUB0"/>
<dbReference type="STRING" id="1160895.CM19_01030"/>
<dbReference type="EMBL" id="JFZT01000015">
    <property type="protein sequence ID" value="EZQ11411.1"/>
    <property type="molecule type" value="Genomic_DNA"/>
</dbReference>
<name>A0A031LUB0_9CREN</name>
<protein>
    <submittedName>
        <fullName evidence="1">Uncharacterized protein</fullName>
    </submittedName>
</protein>
<organism evidence="1 2">
    <name type="scientific">Candidatus Acidianus copahuensis</name>
    <dbReference type="NCBI Taxonomy" id="1160895"/>
    <lineage>
        <taxon>Archaea</taxon>
        <taxon>Thermoproteota</taxon>
        <taxon>Thermoprotei</taxon>
        <taxon>Sulfolobales</taxon>
        <taxon>Sulfolobaceae</taxon>
        <taxon>Acidianus</taxon>
    </lineage>
</organism>
<sequence>MRQYNLDPTTFIERLLNCFNNPTTDVEIRRLISALFFSVFNYWMEKTGCSNADPIDFVKWVDRNLKSAKYRRDIRILRAARNAVDHYVDTSVKLPYYESPIEIKRETFERVEDAYRQILNELKKI</sequence>